<dbReference type="Proteomes" id="UP000078561">
    <property type="component" value="Unassembled WGS sequence"/>
</dbReference>
<keyword evidence="8" id="KW-1185">Reference proteome</keyword>
<keyword evidence="2" id="KW-0677">Repeat</keyword>
<proteinExistence type="inferred from homology"/>
<comment type="similarity">
    <text evidence="1">Belongs to the CCM1 family.</text>
</comment>
<evidence type="ECO:0000313" key="8">
    <source>
        <dbReference type="Proteomes" id="UP000078561"/>
    </source>
</evidence>
<comment type="subunit">
    <text evidence="4">Binds to mitochondrial small subunit 15S rRNA.</text>
</comment>
<evidence type="ECO:0000256" key="6">
    <source>
        <dbReference type="SAM" id="MobiDB-lite"/>
    </source>
</evidence>
<sequence>MVLFRFGFRSRKIGTSVYGSGRSACCTHLLPQQRQPFSKNITASTFYTSRLGHSRYFVSSATSTNDPSDEVASDQQKDDPLATRRPRLPLSPPNFFDNCDTADTMWEKYLQFEPNLILRKDDYVLLCDTLRRDVMAFTSIKRLQILLRHLHQHRKDIPPKVFVRACATLMDLYLRHEDLDSALLVLTGMVRADMRPSSYILRNLLHGIRRYGSLKDATMVYNTLDEQGFFPADVRVYEQLLKVLGWDFGATGLCDEIFTKYTDTYRGKRHTSKMTIDAQPNTGTYNLMLKIYLKNELPESAWDLYQQLKSSSSSSVSVRPDWKTYLIMMRSLQGDDSVVALKKQAALKDDMEQLGIEIKAAHLDAMGLDAKEAMKQITLTNYDVNTLMAAAMKNNKFNDAWTIYNNYFRGGHTHHQRHSMLTPNLYTYTMAMRALIKSSNKPTSQVFDIYAEMKRNGIEADKVVYSCLLQACIPSGDMDKAIGFLDDMRLSQIPLNDVLFSSLVLIASNKLNKTESDMAQLAAAWDEIAILEPLSDIVLCNRYLALLATYTPGIADDALTTKLPQASAEVAQSDEDINLTGPPMSSTAKQMMSVYRTMRQDNSKARPDPTTYSILITAMVNQHQVRQAMVLFRNAQRTTKGLRVADYNTLMQGLLTEDDPNPIMYLWRDMKDRQIWPDRTTYNLVLDAFNI</sequence>
<feature type="repeat" description="PPR" evidence="5">
    <location>
        <begin position="281"/>
        <end position="315"/>
    </location>
</feature>
<dbReference type="PROSITE" id="PS51375">
    <property type="entry name" value="PPR"/>
    <property type="match status" value="3"/>
</dbReference>
<dbReference type="Pfam" id="PF13041">
    <property type="entry name" value="PPR_2"/>
    <property type="match status" value="2"/>
</dbReference>
<dbReference type="OrthoDB" id="407658at2759"/>
<evidence type="ECO:0000313" key="7">
    <source>
        <dbReference type="EMBL" id="SAM09227.1"/>
    </source>
</evidence>
<dbReference type="NCBIfam" id="TIGR00756">
    <property type="entry name" value="PPR"/>
    <property type="match status" value="1"/>
</dbReference>
<comment type="function">
    <text evidence="3">Regulates mitochondrial small subunit maturation by controlling 15S rRNA 5'-end processing. Localizes to the 5' precursor of the 15S rRNA in a position that is subsequently occupied by mS47 in the mature yeast mtSSU. Uses structure and sequence-specific RNA recognition, binding to a single-stranded region of the precursor and specifically recognizing bases -6 to -1. The exchange of Ccm1 for mS47 is coupled to the irreversible removal of precursor rRNA that is accompanied by conformational changes of the mitoribosomal proteins uS5m and mS26. These conformational changes signal completion of 5'-end rRNA processing through protection of the mature 5'-end of the 15S rRNA and stabilization of mS47. The removal of the 5' precursor together with the dissociation of Ccm1 may be catalyzed by the 5'-3' exoribonuclease Pet127. Involved in the specific removal of group I introns in mitochondrial encoded transcripts.</text>
</comment>
<dbReference type="STRING" id="4829.A0A163K807"/>
<accession>A0A163K807</accession>
<gene>
    <name evidence="7" type="primary">ABSGL_14901.1 scaffold 15133</name>
</gene>
<name>A0A163K807_ABSGL</name>
<dbReference type="Pfam" id="PF13812">
    <property type="entry name" value="PPR_3"/>
    <property type="match status" value="1"/>
</dbReference>
<dbReference type="InterPro" id="IPR002885">
    <property type="entry name" value="PPR_rpt"/>
</dbReference>
<feature type="repeat" description="PPR" evidence="5">
    <location>
        <begin position="424"/>
        <end position="460"/>
    </location>
</feature>
<dbReference type="AlphaFoldDB" id="A0A163K807"/>
<organism evidence="7">
    <name type="scientific">Absidia glauca</name>
    <name type="common">Pin mould</name>
    <dbReference type="NCBI Taxonomy" id="4829"/>
    <lineage>
        <taxon>Eukaryota</taxon>
        <taxon>Fungi</taxon>
        <taxon>Fungi incertae sedis</taxon>
        <taxon>Mucoromycota</taxon>
        <taxon>Mucoromycotina</taxon>
        <taxon>Mucoromycetes</taxon>
        <taxon>Mucorales</taxon>
        <taxon>Cunninghamellaceae</taxon>
        <taxon>Absidia</taxon>
    </lineage>
</organism>
<evidence type="ECO:0000256" key="2">
    <source>
        <dbReference type="ARBA" id="ARBA00022737"/>
    </source>
</evidence>
<reference evidence="7" key="1">
    <citation type="submission" date="2016-04" db="EMBL/GenBank/DDBJ databases">
        <authorList>
            <person name="Evans L.H."/>
            <person name="Alamgir A."/>
            <person name="Owens N."/>
            <person name="Weber N.D."/>
            <person name="Virtaneva K."/>
            <person name="Barbian K."/>
            <person name="Babar A."/>
            <person name="Rosenke K."/>
        </authorList>
    </citation>
    <scope>NUCLEOTIDE SEQUENCE [LARGE SCALE GENOMIC DNA]</scope>
    <source>
        <strain evidence="7">CBS 101.48</strain>
    </source>
</reference>
<evidence type="ECO:0000256" key="3">
    <source>
        <dbReference type="ARBA" id="ARBA00044493"/>
    </source>
</evidence>
<evidence type="ECO:0008006" key="9">
    <source>
        <dbReference type="Google" id="ProtNLM"/>
    </source>
</evidence>
<evidence type="ECO:0000256" key="4">
    <source>
        <dbReference type="ARBA" id="ARBA00044511"/>
    </source>
</evidence>
<dbReference type="InParanoid" id="A0A163K807"/>
<dbReference type="PANTHER" id="PTHR47447:SF23">
    <property type="entry name" value="PENTACOTRIPEPTIDE-REPEAT REGION OF PRORP DOMAIN-CONTAINING PROTEIN"/>
    <property type="match status" value="1"/>
</dbReference>
<dbReference type="InterPro" id="IPR011990">
    <property type="entry name" value="TPR-like_helical_dom_sf"/>
</dbReference>
<dbReference type="EMBL" id="LT554999">
    <property type="protein sequence ID" value="SAM09227.1"/>
    <property type="molecule type" value="Genomic_DNA"/>
</dbReference>
<dbReference type="Gene3D" id="1.25.40.10">
    <property type="entry name" value="Tetratricopeptide repeat domain"/>
    <property type="match status" value="4"/>
</dbReference>
<feature type="region of interest" description="Disordered" evidence="6">
    <location>
        <begin position="60"/>
        <end position="90"/>
    </location>
</feature>
<evidence type="ECO:0000256" key="1">
    <source>
        <dbReference type="ARBA" id="ARBA00006192"/>
    </source>
</evidence>
<evidence type="ECO:0000256" key="5">
    <source>
        <dbReference type="PROSITE-ProRule" id="PRU00708"/>
    </source>
</evidence>
<feature type="repeat" description="PPR" evidence="5">
    <location>
        <begin position="461"/>
        <end position="495"/>
    </location>
</feature>
<protein>
    <recommendedName>
        <fullName evidence="9">Pentacotripeptide-repeat region of PRORP domain-containing protein</fullName>
    </recommendedName>
</protein>
<dbReference type="PANTHER" id="PTHR47447">
    <property type="entry name" value="OS03G0856100 PROTEIN"/>
    <property type="match status" value="1"/>
</dbReference>